<dbReference type="KEGG" id="slx:SLAV_13850"/>
<dbReference type="AlphaFoldDB" id="A0A2K8PD06"/>
<feature type="region of interest" description="Disordered" evidence="1">
    <location>
        <begin position="1"/>
        <end position="23"/>
    </location>
</feature>
<gene>
    <name evidence="2" type="ORF">SLAV_13850</name>
</gene>
<accession>A0A2K8PD06</accession>
<evidence type="ECO:0000313" key="3">
    <source>
        <dbReference type="Proteomes" id="UP000231791"/>
    </source>
</evidence>
<evidence type="ECO:0000256" key="1">
    <source>
        <dbReference type="SAM" id="MobiDB-lite"/>
    </source>
</evidence>
<protein>
    <submittedName>
        <fullName evidence="2">Uncharacterized protein</fullName>
    </submittedName>
</protein>
<dbReference type="EMBL" id="CP024985">
    <property type="protein sequence ID" value="ATZ24626.1"/>
    <property type="molecule type" value="Genomic_DNA"/>
</dbReference>
<sequence>MPREGVLVGPSARGSRGRVRGGGYAACCPQTPDERHLPVTPYTPAARLRRAAFAGVLCAGLAVTATGCGGKAEDPDKGTNGIGKLGADKIEGQSKAAATAASSVHLSGSLVTGGKTFTLDMRLKADGGSGEVKSQNDTFQLLRVGEQLYLKAGAAFWGKSDSAGKLGDKYVKVPENDPSYKQFRGFTDMHVLLDGLLGLQGKLTKGAYTTVGHTRAVPISADAGKSGKLTVSLEGTPYPLLMERAGGAGRVELSEWGKPFPLEAPAQDQTVDYGSQLPTTKDGKDTGTGTGTGTGKGTGSGSGSGTGSGTGGPSPSKSQGSGQGSDPGSG</sequence>
<organism evidence="2 3">
    <name type="scientific">Streptomyces lavendulae subsp. lavendulae</name>
    <dbReference type="NCBI Taxonomy" id="58340"/>
    <lineage>
        <taxon>Bacteria</taxon>
        <taxon>Bacillati</taxon>
        <taxon>Actinomycetota</taxon>
        <taxon>Actinomycetes</taxon>
        <taxon>Kitasatosporales</taxon>
        <taxon>Streptomycetaceae</taxon>
        <taxon>Streptomyces</taxon>
    </lineage>
</organism>
<feature type="compositionally biased region" description="Gly residues" evidence="1">
    <location>
        <begin position="321"/>
        <end position="330"/>
    </location>
</feature>
<feature type="compositionally biased region" description="Polar residues" evidence="1">
    <location>
        <begin position="267"/>
        <end position="277"/>
    </location>
</feature>
<feature type="region of interest" description="Disordered" evidence="1">
    <location>
        <begin position="260"/>
        <end position="330"/>
    </location>
</feature>
<evidence type="ECO:0000313" key="2">
    <source>
        <dbReference type="EMBL" id="ATZ24626.1"/>
    </source>
</evidence>
<reference evidence="2 3" key="1">
    <citation type="submission" date="2017-11" db="EMBL/GenBank/DDBJ databases">
        <title>Complete genome sequence of Streptomyces lavendulae subsp. lavendulae CCM 3239 (formerly 'Streptomyces aureofaciens CCM 3239'), the producer of the angucycline-type antibiotic auricin.</title>
        <authorList>
            <person name="Busche T."/>
            <person name="Novakova R."/>
            <person name="Al'Dilaimi A."/>
            <person name="Homerova D."/>
            <person name="Feckova L."/>
            <person name="Rezuchova B."/>
            <person name="Mingyar E."/>
            <person name="Csolleiova D."/>
            <person name="Bekeova C."/>
            <person name="Winkler A."/>
            <person name="Sevcikova B."/>
            <person name="Kalinowski J."/>
            <person name="Kormanec J."/>
            <person name="Ruckert C."/>
        </authorList>
    </citation>
    <scope>NUCLEOTIDE SEQUENCE [LARGE SCALE GENOMIC DNA]</scope>
    <source>
        <strain evidence="2 3">CCM 3239</strain>
    </source>
</reference>
<proteinExistence type="predicted"/>
<name>A0A2K8PD06_STRLA</name>
<dbReference type="Proteomes" id="UP000231791">
    <property type="component" value="Chromosome"/>
</dbReference>
<keyword evidence="3" id="KW-1185">Reference proteome</keyword>
<feature type="compositionally biased region" description="Gly residues" evidence="1">
    <location>
        <begin position="286"/>
        <end position="312"/>
    </location>
</feature>